<name>A0ABR5ZUX2_9PROT</name>
<evidence type="ECO:0000313" key="1">
    <source>
        <dbReference type="EMBL" id="MBA5728119.1"/>
    </source>
</evidence>
<reference evidence="1 2" key="1">
    <citation type="submission" date="2017-10" db="EMBL/GenBank/DDBJ databases">
        <authorList>
            <person name="Jakob F."/>
        </authorList>
    </citation>
    <scope>NUCLEOTIDE SEQUENCE [LARGE SCALE GENOMIC DNA]</scope>
    <source>
        <strain evidence="1 2">TMW 2.1889</strain>
    </source>
</reference>
<accession>A0ABR5ZUX2</accession>
<proteinExistence type="predicted"/>
<gene>
    <name evidence="1" type="ORF">CPA56_09080</name>
</gene>
<dbReference type="EMBL" id="PDLY01000007">
    <property type="protein sequence ID" value="MBA5728119.1"/>
    <property type="molecule type" value="Genomic_DNA"/>
</dbReference>
<protein>
    <submittedName>
        <fullName evidence="1">Uncharacterized protein</fullName>
    </submittedName>
</protein>
<dbReference type="RefSeq" id="WP_182041704.1">
    <property type="nucleotide sequence ID" value="NZ_PDLY01000007.1"/>
</dbReference>
<comment type="caution">
    <text evidence="1">The sequence shown here is derived from an EMBL/GenBank/DDBJ whole genome shotgun (WGS) entry which is preliminary data.</text>
</comment>
<evidence type="ECO:0000313" key="2">
    <source>
        <dbReference type="Proteomes" id="UP000765338"/>
    </source>
</evidence>
<dbReference type="Proteomes" id="UP000765338">
    <property type="component" value="Unassembled WGS sequence"/>
</dbReference>
<sequence>MITGSRVQSALAASQAKGSTVLRTFNAMQGAYQLGTGLSTVVDTGFSKLFSLPSSTQIVGEVMGRVSDKLYSHGVQGFDEHGATNNWGRAILEAVGRLVAGLDNVTVNALNGTSPASTI</sequence>
<organism evidence="1 2">
    <name type="scientific">Bombella mellum</name>
    <dbReference type="NCBI Taxonomy" id="2039288"/>
    <lineage>
        <taxon>Bacteria</taxon>
        <taxon>Pseudomonadati</taxon>
        <taxon>Pseudomonadota</taxon>
        <taxon>Alphaproteobacteria</taxon>
        <taxon>Acetobacterales</taxon>
        <taxon>Acetobacteraceae</taxon>
        <taxon>Bombella</taxon>
    </lineage>
</organism>
<keyword evidence="2" id="KW-1185">Reference proteome</keyword>